<dbReference type="GO" id="GO:0008299">
    <property type="term" value="P:isoprenoid biosynthetic process"/>
    <property type="evidence" value="ECO:0007669"/>
    <property type="project" value="InterPro"/>
</dbReference>
<comment type="cofactor">
    <cofactor evidence="1">
        <name>Mg(2+)</name>
        <dbReference type="ChEBI" id="CHEBI:18420"/>
    </cofactor>
</comment>
<evidence type="ECO:0000256" key="1">
    <source>
        <dbReference type="ARBA" id="ARBA00001946"/>
    </source>
</evidence>
<dbReference type="InterPro" id="IPR008949">
    <property type="entry name" value="Isoprenoid_synthase_dom_sf"/>
</dbReference>
<keyword evidence="4" id="KW-0479">Metal-binding</keyword>
<dbReference type="OrthoDB" id="9805316at2"/>
<comment type="similarity">
    <text evidence="2 6">Belongs to the FPP/GGPP synthase family.</text>
</comment>
<sequence>MEVIDDLIKQFLKELDYQPILEMLVNVRSGKKLRSKLLLAISGETKEAFKICATIELIHLASLLHDDIIDESNLRRGSKSVNYEFGTKNALMLGDILYSKAFYELSQMNAKYASIISDAVVKLAIGELMDVNLSKSFNTDKEKYLTMIYNKTAILIEASAKCGAILAGLDENSFGEYGKNLGLAFQMIDDILDIKGDDEILGKPAMADFKEGKATLPYIYLFESLDKQGKNQLKNLFKKDLDEEEKIWIKTQFKQKEILEKAILEAKKYATNAVNAIQKYSNQKLINIVEAMIDRNF</sequence>
<reference evidence="7 8" key="1">
    <citation type="submission" date="2018-05" db="EMBL/GenBank/DDBJ databases">
        <title>Novel Campyloabacter and Helicobacter Species and Strains.</title>
        <authorList>
            <person name="Mannion A.J."/>
            <person name="Shen Z."/>
            <person name="Fox J.G."/>
        </authorList>
    </citation>
    <scope>NUCLEOTIDE SEQUENCE [LARGE SCALE GENOMIC DNA]</scope>
    <source>
        <strain evidence="8">MIT17-670</strain>
    </source>
</reference>
<organism evidence="7 8">
    <name type="scientific">Campylobacter aviculae</name>
    <dbReference type="NCBI Taxonomy" id="2510190"/>
    <lineage>
        <taxon>Bacteria</taxon>
        <taxon>Pseudomonadati</taxon>
        <taxon>Campylobacterota</taxon>
        <taxon>Epsilonproteobacteria</taxon>
        <taxon>Campylobacterales</taxon>
        <taxon>Campylobacteraceae</taxon>
        <taxon>Campylobacter</taxon>
    </lineage>
</organism>
<evidence type="ECO:0000256" key="3">
    <source>
        <dbReference type="ARBA" id="ARBA00022679"/>
    </source>
</evidence>
<dbReference type="PANTHER" id="PTHR12001:SF69">
    <property type="entry name" value="ALL TRANS-POLYPRENYL-DIPHOSPHATE SYNTHASE PDSS1"/>
    <property type="match status" value="1"/>
</dbReference>
<evidence type="ECO:0000256" key="6">
    <source>
        <dbReference type="RuleBase" id="RU004466"/>
    </source>
</evidence>
<dbReference type="Proteomes" id="UP000310353">
    <property type="component" value="Unassembled WGS sequence"/>
</dbReference>
<dbReference type="CDD" id="cd00685">
    <property type="entry name" value="Trans_IPPS_HT"/>
    <property type="match status" value="1"/>
</dbReference>
<dbReference type="PANTHER" id="PTHR12001">
    <property type="entry name" value="GERANYLGERANYL PYROPHOSPHATE SYNTHASE"/>
    <property type="match status" value="1"/>
</dbReference>
<protein>
    <submittedName>
        <fullName evidence="7">Octaprenyl-diphosphate synthase</fullName>
    </submittedName>
</protein>
<dbReference type="InterPro" id="IPR033749">
    <property type="entry name" value="Polyprenyl_synt_CS"/>
</dbReference>
<evidence type="ECO:0000313" key="8">
    <source>
        <dbReference type="Proteomes" id="UP000310353"/>
    </source>
</evidence>
<evidence type="ECO:0000256" key="4">
    <source>
        <dbReference type="ARBA" id="ARBA00022723"/>
    </source>
</evidence>
<dbReference type="InterPro" id="IPR000092">
    <property type="entry name" value="Polyprenyl_synt"/>
</dbReference>
<dbReference type="RefSeq" id="WP_137622562.1">
    <property type="nucleotide sequence ID" value="NZ_NXMA01000010.1"/>
</dbReference>
<name>A0A4U7BHS6_9BACT</name>
<dbReference type="SFLD" id="SFLDS00005">
    <property type="entry name" value="Isoprenoid_Synthase_Type_I"/>
    <property type="match status" value="1"/>
</dbReference>
<accession>A0A4U7BHS6</accession>
<keyword evidence="8" id="KW-1185">Reference proteome</keyword>
<proteinExistence type="inferred from homology"/>
<dbReference type="PROSITE" id="PS00444">
    <property type="entry name" value="POLYPRENYL_SYNTHASE_2"/>
    <property type="match status" value="1"/>
</dbReference>
<comment type="caution">
    <text evidence="7">The sequence shown here is derived from an EMBL/GenBank/DDBJ whole genome shotgun (WGS) entry which is preliminary data.</text>
</comment>
<evidence type="ECO:0000256" key="5">
    <source>
        <dbReference type="ARBA" id="ARBA00022842"/>
    </source>
</evidence>
<dbReference type="GO" id="GO:0004659">
    <property type="term" value="F:prenyltransferase activity"/>
    <property type="evidence" value="ECO:0007669"/>
    <property type="project" value="InterPro"/>
</dbReference>
<dbReference type="GO" id="GO:0046872">
    <property type="term" value="F:metal ion binding"/>
    <property type="evidence" value="ECO:0007669"/>
    <property type="project" value="UniProtKB-KW"/>
</dbReference>
<dbReference type="Gene3D" id="1.10.600.10">
    <property type="entry name" value="Farnesyl Diphosphate Synthase"/>
    <property type="match status" value="1"/>
</dbReference>
<evidence type="ECO:0000256" key="2">
    <source>
        <dbReference type="ARBA" id="ARBA00006706"/>
    </source>
</evidence>
<keyword evidence="3 6" id="KW-0808">Transferase</keyword>
<dbReference type="PROSITE" id="PS00723">
    <property type="entry name" value="POLYPRENYL_SYNTHASE_1"/>
    <property type="match status" value="1"/>
</dbReference>
<dbReference type="EMBL" id="NXMA01000010">
    <property type="protein sequence ID" value="TKX31378.1"/>
    <property type="molecule type" value="Genomic_DNA"/>
</dbReference>
<keyword evidence="5" id="KW-0460">Magnesium</keyword>
<gene>
    <name evidence="7" type="ORF">CQA76_06250</name>
</gene>
<evidence type="ECO:0000313" key="7">
    <source>
        <dbReference type="EMBL" id="TKX31378.1"/>
    </source>
</evidence>
<dbReference type="Pfam" id="PF00348">
    <property type="entry name" value="polyprenyl_synt"/>
    <property type="match status" value="1"/>
</dbReference>
<dbReference type="AlphaFoldDB" id="A0A4U7BHS6"/>
<dbReference type="SUPFAM" id="SSF48576">
    <property type="entry name" value="Terpenoid synthases"/>
    <property type="match status" value="1"/>
</dbReference>